<dbReference type="RefSeq" id="WP_190614698.1">
    <property type="nucleotide sequence ID" value="NZ_AP018712.1"/>
</dbReference>
<dbReference type="EMBL" id="AP018712">
    <property type="protein sequence ID" value="BBE31871.1"/>
    <property type="molecule type" value="Genomic_DNA"/>
</dbReference>
<keyword evidence="1" id="KW-1133">Transmembrane helix</keyword>
<dbReference type="InParanoid" id="A0A7G1G614"/>
<keyword evidence="1" id="KW-0472">Membrane</keyword>
<name>A0A7G1G614_9BACT</name>
<dbReference type="Proteomes" id="UP000516361">
    <property type="component" value="Chromosome"/>
</dbReference>
<keyword evidence="1" id="KW-0812">Transmembrane</keyword>
<evidence type="ECO:0008006" key="4">
    <source>
        <dbReference type="Google" id="ProtNLM"/>
    </source>
</evidence>
<feature type="transmembrane region" description="Helical" evidence="1">
    <location>
        <begin position="6"/>
        <end position="22"/>
    </location>
</feature>
<accession>A0A7G1G614</accession>
<gene>
    <name evidence="2" type="ORF">OSSY52_20120</name>
</gene>
<evidence type="ECO:0000256" key="1">
    <source>
        <dbReference type="SAM" id="Phobius"/>
    </source>
</evidence>
<keyword evidence="3" id="KW-1185">Reference proteome</keyword>
<organism evidence="2 3">
    <name type="scientific">Tepiditoga spiralis</name>
    <dbReference type="NCBI Taxonomy" id="2108365"/>
    <lineage>
        <taxon>Bacteria</taxon>
        <taxon>Thermotogati</taxon>
        <taxon>Thermotogota</taxon>
        <taxon>Thermotogae</taxon>
        <taxon>Petrotogales</taxon>
        <taxon>Petrotogaceae</taxon>
        <taxon>Tepiditoga</taxon>
    </lineage>
</organism>
<evidence type="ECO:0000313" key="2">
    <source>
        <dbReference type="EMBL" id="BBE31871.1"/>
    </source>
</evidence>
<dbReference type="AlphaFoldDB" id="A0A7G1G614"/>
<evidence type="ECO:0000313" key="3">
    <source>
        <dbReference type="Proteomes" id="UP000516361"/>
    </source>
</evidence>
<sequence length="217" mass="25264">MFKNKIFYLNIFIVLTIMINIYKPIGNIVQWVSYPFNYVFSKLQEEILIRDSRAESLKNILSIISSNKIQLKKGENLKFSIPYGIILKEEYKYLIVHSNEKVSKNSFVIDDEGNLIGFSEKTYSNRIIVKKLGWGTNEIFGEIGGYDVLIKEDNGNLFVELPQKINEKILTITLPYYIDTINKKKVILTGKIISKYGEMYLFKPLKFKGILAYFLEE</sequence>
<proteinExistence type="predicted"/>
<protein>
    <recommendedName>
        <fullName evidence="4">Cell shape-determining protein MreC</fullName>
    </recommendedName>
</protein>
<reference evidence="2 3" key="1">
    <citation type="submission" date="2018-06" db="EMBL/GenBank/DDBJ databases">
        <title>Genome sequencing of Oceanotoga sp. sy52.</title>
        <authorList>
            <person name="Mori K."/>
        </authorList>
    </citation>
    <scope>NUCLEOTIDE SEQUENCE [LARGE SCALE GENOMIC DNA]</scope>
    <source>
        <strain evidence="3">sy52</strain>
    </source>
</reference>
<dbReference type="KEGG" id="ocy:OSSY52_20120"/>